<name>A0A8J4T4L6_9TREM</name>
<evidence type="ECO:0000256" key="1">
    <source>
        <dbReference type="SAM" id="MobiDB-lite"/>
    </source>
</evidence>
<dbReference type="OrthoDB" id="546434at2759"/>
<dbReference type="Gene3D" id="1.10.20.10">
    <property type="entry name" value="Histone, subunit A"/>
    <property type="match status" value="1"/>
</dbReference>
<protein>
    <submittedName>
        <fullName evidence="2">Uncharacterized protein</fullName>
    </submittedName>
</protein>
<dbReference type="GO" id="GO:0046982">
    <property type="term" value="F:protein heterodimerization activity"/>
    <property type="evidence" value="ECO:0007669"/>
    <property type="project" value="InterPro"/>
</dbReference>
<dbReference type="Proteomes" id="UP000748531">
    <property type="component" value="Unassembled WGS sequence"/>
</dbReference>
<evidence type="ECO:0000313" key="3">
    <source>
        <dbReference type="Proteomes" id="UP000748531"/>
    </source>
</evidence>
<feature type="region of interest" description="Disordered" evidence="1">
    <location>
        <begin position="72"/>
        <end position="93"/>
    </location>
</feature>
<proteinExistence type="predicted"/>
<sequence length="497" mass="54920">MATAISRHTSTVSLVSQSSVQVEAGLLVQYLSRYKEVLESGCERVLELKCLELLKQGTPLDGCDLSGCTTSPTPFVSRSPSRTGVPNSPSSLTSRRFDAKAREALGQHLIELLATIVLPDPPQSIKEVDIKLASGLPGIPDKMMPKDLDGETFRTVAIKKRKSFLHLPIKEIHAAFKEFNDRFSFTVSIYIVAVAEHIIGKFLQAAICFEEKALTENVIRATTVETLFQMYRDRIQTRRKGLEAKLTHKFPQDYDKCVDELDVFLHTTLEQMNLLLRVFRDPILTCCSDEQHQEDSAHGIFRSILDLYNNMRIFMDTLNAEEEDIFPPVGKSAGQSVVSSRPLSGVIEIQTELSADSVSSSELSYSVPTTATVAAITAGDVIPTGLPPTNFGEPDAQAVSYTAHSGPRRRLVGIGLIELAEDDSLHAFSQYASIVLDPVSRDRVWSLLENGSLIQALCRLSRTILHTASLSKLIFRMSVSSALFFVVTRWSTITRNG</sequence>
<keyword evidence="3" id="KW-1185">Reference proteome</keyword>
<gene>
    <name evidence="2" type="ORF">PHET_08791</name>
</gene>
<dbReference type="InterPro" id="IPR009072">
    <property type="entry name" value="Histone-fold"/>
</dbReference>
<dbReference type="AlphaFoldDB" id="A0A8J4T4L6"/>
<reference evidence="2" key="1">
    <citation type="submission" date="2019-05" db="EMBL/GenBank/DDBJ databases">
        <title>Annotation for the trematode Paragonimus heterotremus.</title>
        <authorList>
            <person name="Choi Y.-J."/>
        </authorList>
    </citation>
    <scope>NUCLEOTIDE SEQUENCE</scope>
    <source>
        <strain evidence="2">LC</strain>
    </source>
</reference>
<organism evidence="2 3">
    <name type="scientific">Paragonimus heterotremus</name>
    <dbReference type="NCBI Taxonomy" id="100268"/>
    <lineage>
        <taxon>Eukaryota</taxon>
        <taxon>Metazoa</taxon>
        <taxon>Spiralia</taxon>
        <taxon>Lophotrochozoa</taxon>
        <taxon>Platyhelminthes</taxon>
        <taxon>Trematoda</taxon>
        <taxon>Digenea</taxon>
        <taxon>Plagiorchiida</taxon>
        <taxon>Troglotremata</taxon>
        <taxon>Troglotrematidae</taxon>
        <taxon>Paragonimus</taxon>
    </lineage>
</organism>
<accession>A0A8J4T4L6</accession>
<dbReference type="EMBL" id="LUCH01005628">
    <property type="protein sequence ID" value="KAF5397906.1"/>
    <property type="molecule type" value="Genomic_DNA"/>
</dbReference>
<evidence type="ECO:0000313" key="2">
    <source>
        <dbReference type="EMBL" id="KAF5397906.1"/>
    </source>
</evidence>
<comment type="caution">
    <text evidence="2">The sequence shown here is derived from an EMBL/GenBank/DDBJ whole genome shotgun (WGS) entry which is preliminary data.</text>
</comment>